<dbReference type="EMBL" id="JAHRHJ020000001">
    <property type="protein sequence ID" value="KAH9332030.1"/>
    <property type="molecule type" value="Genomic_DNA"/>
</dbReference>
<evidence type="ECO:0000256" key="1">
    <source>
        <dbReference type="ARBA" id="ARBA00023157"/>
    </source>
</evidence>
<keyword evidence="1" id="KW-1015">Disulfide bond</keyword>
<proteinExistence type="predicted"/>
<name>A0AA38LRE1_TAXCH</name>
<reference evidence="3 4" key="1">
    <citation type="journal article" date="2021" name="Nat. Plants">
        <title>The Taxus genome provides insights into paclitaxel biosynthesis.</title>
        <authorList>
            <person name="Xiong X."/>
            <person name="Gou J."/>
            <person name="Liao Q."/>
            <person name="Li Y."/>
            <person name="Zhou Q."/>
            <person name="Bi G."/>
            <person name="Li C."/>
            <person name="Du R."/>
            <person name="Wang X."/>
            <person name="Sun T."/>
            <person name="Guo L."/>
            <person name="Liang H."/>
            <person name="Lu P."/>
            <person name="Wu Y."/>
            <person name="Zhang Z."/>
            <person name="Ro D.K."/>
            <person name="Shang Y."/>
            <person name="Huang S."/>
            <person name="Yan J."/>
        </authorList>
    </citation>
    <scope>NUCLEOTIDE SEQUENCE [LARGE SCALE GENOMIC DNA]</scope>
    <source>
        <strain evidence="3">Ta-2019</strain>
    </source>
</reference>
<dbReference type="PANTHER" id="PTHR46115">
    <property type="entry name" value="THIOREDOXIN-LIKE PROTEIN 1"/>
    <property type="match status" value="1"/>
</dbReference>
<evidence type="ECO:0000313" key="4">
    <source>
        <dbReference type="Proteomes" id="UP000824469"/>
    </source>
</evidence>
<feature type="domain" description="Thioredoxin" evidence="2">
    <location>
        <begin position="1"/>
        <end position="50"/>
    </location>
</feature>
<comment type="caution">
    <text evidence="3">The sequence shown here is derived from an EMBL/GenBank/DDBJ whole genome shotgun (WGS) entry which is preliminary data.</text>
</comment>
<sequence length="126" mass="14455">ILVHFTVAWCAPSKFIAGFFEQLSPKYPGILFLSVDVDELKRITEKLDVNIRVKPVAKKASDHSFTKNLYGLRTGDLGQLGISASKENRLRSRWMPILLEDVLFLCSVGCINDELILLDWVWWIFE</sequence>
<dbReference type="Pfam" id="PF00085">
    <property type="entry name" value="Thioredoxin"/>
    <property type="match status" value="1"/>
</dbReference>
<evidence type="ECO:0000259" key="2">
    <source>
        <dbReference type="Pfam" id="PF00085"/>
    </source>
</evidence>
<dbReference type="InterPro" id="IPR036249">
    <property type="entry name" value="Thioredoxin-like_sf"/>
</dbReference>
<organism evidence="3 4">
    <name type="scientific">Taxus chinensis</name>
    <name type="common">Chinese yew</name>
    <name type="synonym">Taxus wallichiana var. chinensis</name>
    <dbReference type="NCBI Taxonomy" id="29808"/>
    <lineage>
        <taxon>Eukaryota</taxon>
        <taxon>Viridiplantae</taxon>
        <taxon>Streptophyta</taxon>
        <taxon>Embryophyta</taxon>
        <taxon>Tracheophyta</taxon>
        <taxon>Spermatophyta</taxon>
        <taxon>Pinopsida</taxon>
        <taxon>Pinidae</taxon>
        <taxon>Conifers II</taxon>
        <taxon>Cupressales</taxon>
        <taxon>Taxaceae</taxon>
        <taxon>Taxus</taxon>
    </lineage>
</organism>
<gene>
    <name evidence="3" type="ORF">KI387_004138</name>
</gene>
<dbReference type="Gene3D" id="3.40.30.10">
    <property type="entry name" value="Glutaredoxin"/>
    <property type="match status" value="1"/>
</dbReference>
<feature type="non-terminal residue" evidence="3">
    <location>
        <position position="1"/>
    </location>
</feature>
<dbReference type="AlphaFoldDB" id="A0AA38LRE1"/>
<accession>A0AA38LRE1</accession>
<protein>
    <recommendedName>
        <fullName evidence="2">Thioredoxin domain-containing protein</fullName>
    </recommendedName>
</protein>
<keyword evidence="4" id="KW-1185">Reference proteome</keyword>
<dbReference type="Proteomes" id="UP000824469">
    <property type="component" value="Unassembled WGS sequence"/>
</dbReference>
<dbReference type="CDD" id="cd02947">
    <property type="entry name" value="TRX_family"/>
    <property type="match status" value="1"/>
</dbReference>
<dbReference type="SUPFAM" id="SSF52833">
    <property type="entry name" value="Thioredoxin-like"/>
    <property type="match status" value="1"/>
</dbReference>
<evidence type="ECO:0000313" key="3">
    <source>
        <dbReference type="EMBL" id="KAH9332030.1"/>
    </source>
</evidence>
<dbReference type="InterPro" id="IPR013766">
    <property type="entry name" value="Thioredoxin_domain"/>
</dbReference>
<feature type="non-terminal residue" evidence="3">
    <location>
        <position position="126"/>
    </location>
</feature>